<proteinExistence type="predicted"/>
<dbReference type="InterPro" id="IPR036397">
    <property type="entry name" value="RNaseH_sf"/>
</dbReference>
<organism evidence="1">
    <name type="scientific">Manihot esculenta</name>
    <name type="common">Cassava</name>
    <name type="synonym">Jatropha manihot</name>
    <dbReference type="NCBI Taxonomy" id="3983"/>
    <lineage>
        <taxon>Eukaryota</taxon>
        <taxon>Viridiplantae</taxon>
        <taxon>Streptophyta</taxon>
        <taxon>Embryophyta</taxon>
        <taxon>Tracheophyta</taxon>
        <taxon>Spermatophyta</taxon>
        <taxon>Magnoliopsida</taxon>
        <taxon>eudicotyledons</taxon>
        <taxon>Gunneridae</taxon>
        <taxon>Pentapetalae</taxon>
        <taxon>rosids</taxon>
        <taxon>fabids</taxon>
        <taxon>Malpighiales</taxon>
        <taxon>Euphorbiaceae</taxon>
        <taxon>Crotonoideae</taxon>
        <taxon>Manihoteae</taxon>
        <taxon>Manihot</taxon>
    </lineage>
</organism>
<protein>
    <recommendedName>
        <fullName evidence="2">RNase H type-1 domain-containing protein</fullName>
    </recommendedName>
</protein>
<sequence>MVLIGSGVYVGEDWKAAQRDALFNWITSSPNNRPWRLQLVFNTIDNLRMKIGNVSFHDVFRDRNHVVDQLAKQGVSRNSDFVAWIEPDFV</sequence>
<gene>
    <name evidence="1" type="ORF">MANES_02G202500</name>
</gene>
<name>A0A2C9WFP6_MANES</name>
<evidence type="ECO:0008006" key="2">
    <source>
        <dbReference type="Google" id="ProtNLM"/>
    </source>
</evidence>
<accession>A0A2C9WFP6</accession>
<dbReference type="AlphaFoldDB" id="A0A2C9WFP6"/>
<reference evidence="1" key="1">
    <citation type="submission" date="2016-02" db="EMBL/GenBank/DDBJ databases">
        <title>WGS assembly of Manihot esculenta.</title>
        <authorList>
            <person name="Bredeson J.V."/>
            <person name="Prochnik S.E."/>
            <person name="Lyons J.B."/>
            <person name="Schmutz J."/>
            <person name="Grimwood J."/>
            <person name="Vrebalov J."/>
            <person name="Bart R.S."/>
            <person name="Amuge T."/>
            <person name="Ferguson M.E."/>
            <person name="Green R."/>
            <person name="Putnam N."/>
            <person name="Stites J."/>
            <person name="Rounsley S."/>
            <person name="Rokhsar D.S."/>
        </authorList>
    </citation>
    <scope>NUCLEOTIDE SEQUENCE [LARGE SCALE GENOMIC DNA]</scope>
    <source>
        <tissue evidence="1">Leaf</tissue>
    </source>
</reference>
<dbReference type="GO" id="GO:0003676">
    <property type="term" value="F:nucleic acid binding"/>
    <property type="evidence" value="ECO:0007669"/>
    <property type="project" value="InterPro"/>
</dbReference>
<dbReference type="EMBL" id="CM004388">
    <property type="protein sequence ID" value="OAY58730.1"/>
    <property type="molecule type" value="Genomic_DNA"/>
</dbReference>
<dbReference type="Gene3D" id="3.30.420.10">
    <property type="entry name" value="Ribonuclease H-like superfamily/Ribonuclease H"/>
    <property type="match status" value="1"/>
</dbReference>
<evidence type="ECO:0000313" key="1">
    <source>
        <dbReference type="EMBL" id="OAY58730.1"/>
    </source>
</evidence>